<dbReference type="Proteomes" id="UP000193570">
    <property type="component" value="Unassembled WGS sequence"/>
</dbReference>
<organism evidence="2 3">
    <name type="scientific">Roseivivax jejudonensis</name>
    <dbReference type="NCBI Taxonomy" id="1529041"/>
    <lineage>
        <taxon>Bacteria</taxon>
        <taxon>Pseudomonadati</taxon>
        <taxon>Pseudomonadota</taxon>
        <taxon>Alphaproteobacteria</taxon>
        <taxon>Rhodobacterales</taxon>
        <taxon>Roseobacteraceae</taxon>
        <taxon>Roseivivax</taxon>
    </lineage>
</organism>
<evidence type="ECO:0000313" key="3">
    <source>
        <dbReference type="Proteomes" id="UP000193570"/>
    </source>
</evidence>
<accession>A0A1X7ADS0</accession>
<dbReference type="AlphaFoldDB" id="A0A1X7ADS0"/>
<gene>
    <name evidence="2" type="ORF">ROJ8625_04134</name>
</gene>
<reference evidence="2 3" key="1">
    <citation type="submission" date="2017-03" db="EMBL/GenBank/DDBJ databases">
        <authorList>
            <person name="Afonso C.L."/>
            <person name="Miller P.J."/>
            <person name="Scott M.A."/>
            <person name="Spackman E."/>
            <person name="Goraichik I."/>
            <person name="Dimitrov K.M."/>
            <person name="Suarez D.L."/>
            <person name="Swayne D.E."/>
        </authorList>
    </citation>
    <scope>NUCLEOTIDE SEQUENCE [LARGE SCALE GENOMIC DNA]</scope>
    <source>
        <strain evidence="2 3">CECT 8625</strain>
    </source>
</reference>
<name>A0A1X7ADS0_9RHOB</name>
<keyword evidence="3" id="KW-1185">Reference proteome</keyword>
<feature type="region of interest" description="Disordered" evidence="1">
    <location>
        <begin position="254"/>
        <end position="274"/>
    </location>
</feature>
<dbReference type="EMBL" id="FWFK01000012">
    <property type="protein sequence ID" value="SLN75003.1"/>
    <property type="molecule type" value="Genomic_DNA"/>
</dbReference>
<protein>
    <submittedName>
        <fullName evidence="2">Uncharacterized protein</fullName>
    </submittedName>
</protein>
<proteinExistence type="predicted"/>
<evidence type="ECO:0000313" key="2">
    <source>
        <dbReference type="EMBL" id="SLN75003.1"/>
    </source>
</evidence>
<evidence type="ECO:0000256" key="1">
    <source>
        <dbReference type="SAM" id="MobiDB-lite"/>
    </source>
</evidence>
<sequence>MPSQNPSDEPEAKTMATVPDYSIYIHFDGISGALRWRIDDYGDAGVLSANEIREIAELFGLEVEQVEALSIRLGHCLDRDTASNFVEVHRATASVRGRETIKELKRRASAIGEQFSKLEEGMNRLEPRFASEPTTNPQLAEAKQLTNELASGIRRIDALLSGLEDRPSVAFDMSPLDKRTVVDRRRLDVVMQCCEIWEAAGRPLSFNTAPIGEHAQLVGSLPEFVHAVVVRVTDPPTKIAGGTLRKDLAHYRTARDRAAVEDDTPPVSDMGDAT</sequence>